<dbReference type="PANTHER" id="PTHR31500:SF9">
    <property type="entry name" value="AT-HOOK MOTIF NUCLEAR-LOCALIZED PROTEIN 9"/>
    <property type="match status" value="1"/>
</dbReference>
<feature type="compositionally biased region" description="Polar residues" evidence="5">
    <location>
        <begin position="105"/>
        <end position="117"/>
    </location>
</feature>
<feature type="region of interest" description="Disordered" evidence="5">
    <location>
        <begin position="265"/>
        <end position="299"/>
    </location>
</feature>
<keyword evidence="4" id="KW-0539">Nucleus</keyword>
<dbReference type="Pfam" id="PF03479">
    <property type="entry name" value="PCC"/>
    <property type="match status" value="1"/>
</dbReference>
<comment type="function">
    <text evidence="4">Transcription factor that specifically binds AT-rich DNA sequences related to the nuclear matrix attachment regions (MARs).</text>
</comment>
<comment type="subcellular location">
    <subcellularLocation>
        <location evidence="4">Nucleus</location>
    </subcellularLocation>
</comment>
<keyword evidence="1 4" id="KW-0805">Transcription regulation</keyword>
<dbReference type="PANTHER" id="PTHR31500">
    <property type="entry name" value="AT-HOOK MOTIF NUCLEAR-LOCALIZED PROTEIN 9"/>
    <property type="match status" value="1"/>
</dbReference>
<keyword evidence="2 4" id="KW-0238">DNA-binding</keyword>
<dbReference type="InterPro" id="IPR039605">
    <property type="entry name" value="AHL"/>
</dbReference>
<feature type="region of interest" description="Disordered" evidence="5">
    <location>
        <begin position="66"/>
        <end position="133"/>
    </location>
</feature>
<sequence length="299" mass="31317">MDQREHMALSGPGSYYMHRGSTEPVAVFQDSTIMNPLSNANLHFPSYTGSSLIGSTLPLDTSSAISPHRVSVRPPSTVLQAEPVRRKRGRPRKYGRDGSVPSALFPSTSNPMLTVSGTERRRGRPPGPSRKLKSASLGASLLNFGGTLTPHVIHVVKGEDIKRKILSFFGGGQRAIVILSGIGAISTINCRTSGSGGTITYEGCFDMLNLSGSYMHNDTDGLSGSLNVTVAGPDGNVIGGGVEGVLIAASPVQIIVGSVLPRPSKNKAKVDDGLKPSMDAPTNVHPTQNLSPVAGWPGL</sequence>
<feature type="domain" description="PPC" evidence="6">
    <location>
        <begin position="145"/>
        <end position="280"/>
    </location>
</feature>
<evidence type="ECO:0000256" key="3">
    <source>
        <dbReference type="ARBA" id="ARBA00023163"/>
    </source>
</evidence>
<dbReference type="PROSITE" id="PS51742">
    <property type="entry name" value="PPC"/>
    <property type="match status" value="1"/>
</dbReference>
<dbReference type="OrthoDB" id="688543at2759"/>
<evidence type="ECO:0000256" key="5">
    <source>
        <dbReference type="SAM" id="MobiDB-lite"/>
    </source>
</evidence>
<evidence type="ECO:0000313" key="8">
    <source>
        <dbReference type="Proteomes" id="UP000250235"/>
    </source>
</evidence>
<evidence type="ECO:0000256" key="4">
    <source>
        <dbReference type="RuleBase" id="RU367031"/>
    </source>
</evidence>
<evidence type="ECO:0000259" key="6">
    <source>
        <dbReference type="PROSITE" id="PS51742"/>
    </source>
</evidence>
<evidence type="ECO:0000256" key="1">
    <source>
        <dbReference type="ARBA" id="ARBA00023015"/>
    </source>
</evidence>
<keyword evidence="3 4" id="KW-0804">Transcription</keyword>
<accession>A0A2Z7BXY6</accession>
<dbReference type="SUPFAM" id="SSF117856">
    <property type="entry name" value="AF0104/ALDC/Ptd012-like"/>
    <property type="match status" value="1"/>
</dbReference>
<dbReference type="GO" id="GO:0003680">
    <property type="term" value="F:minor groove of adenine-thymine-rich DNA binding"/>
    <property type="evidence" value="ECO:0007669"/>
    <property type="project" value="UniProtKB-UniRule"/>
</dbReference>
<evidence type="ECO:0000313" key="7">
    <source>
        <dbReference type="EMBL" id="KZV37107.1"/>
    </source>
</evidence>
<dbReference type="Proteomes" id="UP000250235">
    <property type="component" value="Unassembled WGS sequence"/>
</dbReference>
<dbReference type="Gene3D" id="3.30.1330.80">
    <property type="entry name" value="Hypothetical protein, similar to alpha- acetolactate decarboxylase, domain 2"/>
    <property type="match status" value="1"/>
</dbReference>
<organism evidence="7 8">
    <name type="scientific">Dorcoceras hygrometricum</name>
    <dbReference type="NCBI Taxonomy" id="472368"/>
    <lineage>
        <taxon>Eukaryota</taxon>
        <taxon>Viridiplantae</taxon>
        <taxon>Streptophyta</taxon>
        <taxon>Embryophyta</taxon>
        <taxon>Tracheophyta</taxon>
        <taxon>Spermatophyta</taxon>
        <taxon>Magnoliopsida</taxon>
        <taxon>eudicotyledons</taxon>
        <taxon>Gunneridae</taxon>
        <taxon>Pentapetalae</taxon>
        <taxon>asterids</taxon>
        <taxon>lamiids</taxon>
        <taxon>Lamiales</taxon>
        <taxon>Gesneriaceae</taxon>
        <taxon>Didymocarpoideae</taxon>
        <taxon>Trichosporeae</taxon>
        <taxon>Loxocarpinae</taxon>
        <taxon>Dorcoceras</taxon>
    </lineage>
</organism>
<proteinExistence type="predicted"/>
<comment type="domain">
    <text evidence="4">The PPC domain mediates interactions between AHL proteins.</text>
</comment>
<dbReference type="EMBL" id="KV003153">
    <property type="protein sequence ID" value="KZV37107.1"/>
    <property type="molecule type" value="Genomic_DNA"/>
</dbReference>
<name>A0A2Z7BXY6_9LAMI</name>
<dbReference type="CDD" id="cd11378">
    <property type="entry name" value="DUF296"/>
    <property type="match status" value="1"/>
</dbReference>
<protein>
    <recommendedName>
        <fullName evidence="4">AT-hook motif nuclear-localized protein</fullName>
    </recommendedName>
</protein>
<dbReference type="GO" id="GO:0005634">
    <property type="term" value="C:nucleus"/>
    <property type="evidence" value="ECO:0007669"/>
    <property type="project" value="UniProtKB-SubCell"/>
</dbReference>
<keyword evidence="8" id="KW-1185">Reference proteome</keyword>
<dbReference type="AlphaFoldDB" id="A0A2Z7BXY6"/>
<reference evidence="7 8" key="1">
    <citation type="journal article" date="2015" name="Proc. Natl. Acad. Sci. U.S.A.">
        <title>The resurrection genome of Boea hygrometrica: A blueprint for survival of dehydration.</title>
        <authorList>
            <person name="Xiao L."/>
            <person name="Yang G."/>
            <person name="Zhang L."/>
            <person name="Yang X."/>
            <person name="Zhao S."/>
            <person name="Ji Z."/>
            <person name="Zhou Q."/>
            <person name="Hu M."/>
            <person name="Wang Y."/>
            <person name="Chen M."/>
            <person name="Xu Y."/>
            <person name="Jin H."/>
            <person name="Xiao X."/>
            <person name="Hu G."/>
            <person name="Bao F."/>
            <person name="Hu Y."/>
            <person name="Wan P."/>
            <person name="Li L."/>
            <person name="Deng X."/>
            <person name="Kuang T."/>
            <person name="Xiang C."/>
            <person name="Zhu J.K."/>
            <person name="Oliver M.J."/>
            <person name="He Y."/>
        </authorList>
    </citation>
    <scope>NUCLEOTIDE SEQUENCE [LARGE SCALE GENOMIC DNA]</scope>
    <source>
        <strain evidence="8">cv. XS01</strain>
    </source>
</reference>
<dbReference type="InterPro" id="IPR005175">
    <property type="entry name" value="PPC_dom"/>
</dbReference>
<evidence type="ECO:0000256" key="2">
    <source>
        <dbReference type="ARBA" id="ARBA00023125"/>
    </source>
</evidence>
<gene>
    <name evidence="7" type="ORF">F511_12742</name>
</gene>